<keyword evidence="1" id="KW-0472">Membrane</keyword>
<keyword evidence="3" id="KW-1185">Reference proteome</keyword>
<comment type="caution">
    <text evidence="2">The sequence shown here is derived from an EMBL/GenBank/DDBJ whole genome shotgun (WGS) entry which is preliminary data.</text>
</comment>
<dbReference type="Proteomes" id="UP000037460">
    <property type="component" value="Unassembled WGS sequence"/>
</dbReference>
<reference evidence="3" key="1">
    <citation type="journal article" date="2015" name="PLoS Genet.">
        <title>Genome Sequence and Transcriptome Analyses of Chrysochromulina tobin: Metabolic Tools for Enhanced Algal Fitness in the Prominent Order Prymnesiales (Haptophyceae).</title>
        <authorList>
            <person name="Hovde B.T."/>
            <person name="Deodato C.R."/>
            <person name="Hunsperger H.M."/>
            <person name="Ryken S.A."/>
            <person name="Yost W."/>
            <person name="Jha R.K."/>
            <person name="Patterson J."/>
            <person name="Monnat R.J. Jr."/>
            <person name="Barlow S.B."/>
            <person name="Starkenburg S.R."/>
            <person name="Cattolico R.A."/>
        </authorList>
    </citation>
    <scope>NUCLEOTIDE SEQUENCE</scope>
    <source>
        <strain evidence="3">CCMP291</strain>
    </source>
</reference>
<sequence length="142" mass="16090">MARRLAFALVGVYLLVGYLAVRVMNIAPERCIVAYQRIVPYTRASAELGEVIRFRYSQTHEVYVVLITEHSFDLFARSCSPYSLCLSLGFFGLFLHLAVARGLQTRTPRGEALRWYSHGLTKSQGRAPGRISALWHAIPFQK</sequence>
<feature type="transmembrane region" description="Helical" evidence="1">
    <location>
        <begin position="81"/>
        <end position="99"/>
    </location>
</feature>
<gene>
    <name evidence="2" type="ORF">Ctob_004141</name>
</gene>
<evidence type="ECO:0000256" key="1">
    <source>
        <dbReference type="SAM" id="Phobius"/>
    </source>
</evidence>
<dbReference type="EMBL" id="JWZX01003277">
    <property type="protein sequence ID" value="KOO22436.1"/>
    <property type="molecule type" value="Genomic_DNA"/>
</dbReference>
<organism evidence="2 3">
    <name type="scientific">Chrysochromulina tobinii</name>
    <dbReference type="NCBI Taxonomy" id="1460289"/>
    <lineage>
        <taxon>Eukaryota</taxon>
        <taxon>Haptista</taxon>
        <taxon>Haptophyta</taxon>
        <taxon>Prymnesiophyceae</taxon>
        <taxon>Prymnesiales</taxon>
        <taxon>Chrysochromulinaceae</taxon>
        <taxon>Chrysochromulina</taxon>
    </lineage>
</organism>
<keyword evidence="1" id="KW-0812">Transmembrane</keyword>
<evidence type="ECO:0000313" key="3">
    <source>
        <dbReference type="Proteomes" id="UP000037460"/>
    </source>
</evidence>
<name>A0A0M0J771_9EUKA</name>
<evidence type="ECO:0000313" key="2">
    <source>
        <dbReference type="EMBL" id="KOO22436.1"/>
    </source>
</evidence>
<protein>
    <submittedName>
        <fullName evidence="2">Uncharacterized protein</fullName>
    </submittedName>
</protein>
<proteinExistence type="predicted"/>
<dbReference type="AlphaFoldDB" id="A0A0M0J771"/>
<keyword evidence="1" id="KW-1133">Transmembrane helix</keyword>
<accession>A0A0M0J771</accession>